<sequence length="129" mass="14524">MCPVDGKISANWSHIEAHKDVSAQRLKVYAQGIYSSNVRGPFHEDSLVDSLYDAARESKDAFKARLKNFLLCAGVGLTPKKCDAMEVYNMAEVFKEDYVIPKDHLQRVIKQADQELESSDLDSTDEDNL</sequence>
<keyword evidence="1" id="KW-1185">Reference proteome</keyword>
<organism evidence="1 2">
    <name type="scientific">Frankliniella occidentalis</name>
    <name type="common">Western flower thrips</name>
    <name type="synonym">Euthrips occidentalis</name>
    <dbReference type="NCBI Taxonomy" id="133901"/>
    <lineage>
        <taxon>Eukaryota</taxon>
        <taxon>Metazoa</taxon>
        <taxon>Ecdysozoa</taxon>
        <taxon>Arthropoda</taxon>
        <taxon>Hexapoda</taxon>
        <taxon>Insecta</taxon>
        <taxon>Pterygota</taxon>
        <taxon>Neoptera</taxon>
        <taxon>Paraneoptera</taxon>
        <taxon>Thysanoptera</taxon>
        <taxon>Terebrantia</taxon>
        <taxon>Thripoidea</taxon>
        <taxon>Thripidae</taxon>
        <taxon>Frankliniella</taxon>
    </lineage>
</organism>
<dbReference type="AlphaFoldDB" id="A0A9C6X9W4"/>
<dbReference type="GeneID" id="127751754"/>
<dbReference type="KEGG" id="foc:127751754"/>
<evidence type="ECO:0000313" key="1">
    <source>
        <dbReference type="Proteomes" id="UP000504606"/>
    </source>
</evidence>
<accession>A0A9C6X9W4</accession>
<protein>
    <submittedName>
        <fullName evidence="2">Uncharacterized protein LOC127751754</fullName>
    </submittedName>
</protein>
<proteinExistence type="predicted"/>
<dbReference type="RefSeq" id="XP_052131722.1">
    <property type="nucleotide sequence ID" value="XM_052275762.1"/>
</dbReference>
<name>A0A9C6X9W4_FRAOC</name>
<evidence type="ECO:0000313" key="2">
    <source>
        <dbReference type="RefSeq" id="XP_052131722.1"/>
    </source>
</evidence>
<dbReference type="Proteomes" id="UP000504606">
    <property type="component" value="Unplaced"/>
</dbReference>
<reference evidence="2" key="1">
    <citation type="submission" date="2025-08" db="UniProtKB">
        <authorList>
            <consortium name="RefSeq"/>
        </authorList>
    </citation>
    <scope>IDENTIFICATION</scope>
    <source>
        <tissue evidence="2">Whole organism</tissue>
    </source>
</reference>
<gene>
    <name evidence="2" type="primary">LOC127751754</name>
</gene>